<evidence type="ECO:0000259" key="1">
    <source>
        <dbReference type="PROSITE" id="PS50943"/>
    </source>
</evidence>
<dbReference type="InterPro" id="IPR001387">
    <property type="entry name" value="Cro/C1-type_HTH"/>
</dbReference>
<sequence>MVSPSPLDPTRSPAAFYGAELRRLREKAGLSQQELADLVFISGTYVSQLEKAVRRPQEDLSRQLDVVLSADGHLERLHSLVRAVRSRQFADYFVEAAEHEQQAKTILEYAPLVVPGLLQTRRYAEAIILAANPLLDEEELEERLTGRMERQALIGDPTRLLFWAVLDEAVLRRVVGSREIMAEQLRRIAELVTKRQIVVQVVEFEAGAHALLEGMISLMTFEDAPPLAYMESVNVGHLVDETALVEKCRLAYDFVRTVALPQEESLGRIMKAVEEHEHASHPR</sequence>
<dbReference type="PROSITE" id="PS50943">
    <property type="entry name" value="HTH_CROC1"/>
    <property type="match status" value="1"/>
</dbReference>
<feature type="domain" description="HTH cro/C1-type" evidence="1">
    <location>
        <begin position="21"/>
        <end position="56"/>
    </location>
</feature>
<evidence type="ECO:0000313" key="3">
    <source>
        <dbReference type="Proteomes" id="UP001500897"/>
    </source>
</evidence>
<dbReference type="Pfam" id="PF13560">
    <property type="entry name" value="HTH_31"/>
    <property type="match status" value="1"/>
</dbReference>
<dbReference type="Gene3D" id="1.10.260.40">
    <property type="entry name" value="lambda repressor-like DNA-binding domains"/>
    <property type="match status" value="1"/>
</dbReference>
<reference evidence="3" key="1">
    <citation type="journal article" date="2019" name="Int. J. Syst. Evol. Microbiol.">
        <title>The Global Catalogue of Microorganisms (GCM) 10K type strain sequencing project: providing services to taxonomists for standard genome sequencing and annotation.</title>
        <authorList>
            <consortium name="The Broad Institute Genomics Platform"/>
            <consortium name="The Broad Institute Genome Sequencing Center for Infectious Disease"/>
            <person name="Wu L."/>
            <person name="Ma J."/>
        </authorList>
    </citation>
    <scope>NUCLEOTIDE SEQUENCE [LARGE SCALE GENOMIC DNA]</scope>
    <source>
        <strain evidence="3">JCM 14559</strain>
    </source>
</reference>
<dbReference type="CDD" id="cd00093">
    <property type="entry name" value="HTH_XRE"/>
    <property type="match status" value="1"/>
</dbReference>
<dbReference type="SUPFAM" id="SSF47413">
    <property type="entry name" value="lambda repressor-like DNA-binding domains"/>
    <property type="match status" value="1"/>
</dbReference>
<accession>A0ABP5K115</accession>
<name>A0ABP5K115_9ACTN</name>
<gene>
    <name evidence="2" type="ORF">GCM10009759_74440</name>
</gene>
<dbReference type="RefSeq" id="WP_344558866.1">
    <property type="nucleotide sequence ID" value="NZ_BAAANS010000093.1"/>
</dbReference>
<keyword evidence="3" id="KW-1185">Reference proteome</keyword>
<evidence type="ECO:0000313" key="2">
    <source>
        <dbReference type="EMBL" id="GAA2123393.1"/>
    </source>
</evidence>
<dbReference type="Pfam" id="PF19054">
    <property type="entry name" value="DUF5753"/>
    <property type="match status" value="1"/>
</dbReference>
<organism evidence="2 3">
    <name type="scientific">Kitasatospora saccharophila</name>
    <dbReference type="NCBI Taxonomy" id="407973"/>
    <lineage>
        <taxon>Bacteria</taxon>
        <taxon>Bacillati</taxon>
        <taxon>Actinomycetota</taxon>
        <taxon>Actinomycetes</taxon>
        <taxon>Kitasatosporales</taxon>
        <taxon>Streptomycetaceae</taxon>
        <taxon>Kitasatospora</taxon>
    </lineage>
</organism>
<dbReference type="InterPro" id="IPR010982">
    <property type="entry name" value="Lambda_DNA-bd_dom_sf"/>
</dbReference>
<dbReference type="EMBL" id="BAAANS010000093">
    <property type="protein sequence ID" value="GAA2123393.1"/>
    <property type="molecule type" value="Genomic_DNA"/>
</dbReference>
<comment type="caution">
    <text evidence="2">The sequence shown here is derived from an EMBL/GenBank/DDBJ whole genome shotgun (WGS) entry which is preliminary data.</text>
</comment>
<dbReference type="InterPro" id="IPR043917">
    <property type="entry name" value="DUF5753"/>
</dbReference>
<proteinExistence type="predicted"/>
<protein>
    <submittedName>
        <fullName evidence="2">Helix-turn-helix transcriptional regulator</fullName>
    </submittedName>
</protein>
<dbReference type="Proteomes" id="UP001500897">
    <property type="component" value="Unassembled WGS sequence"/>
</dbReference>
<dbReference type="SMART" id="SM00530">
    <property type="entry name" value="HTH_XRE"/>
    <property type="match status" value="1"/>
</dbReference>